<dbReference type="GO" id="GO:0006355">
    <property type="term" value="P:regulation of DNA-templated transcription"/>
    <property type="evidence" value="ECO:0007669"/>
    <property type="project" value="InterPro"/>
</dbReference>
<dbReference type="GO" id="GO:0003677">
    <property type="term" value="F:DNA binding"/>
    <property type="evidence" value="ECO:0007669"/>
    <property type="project" value="InterPro"/>
</dbReference>
<dbReference type="AlphaFoldDB" id="A0A857JCX7"/>
<accession>A0A857JCX7</accession>
<dbReference type="Pfam" id="PF07702">
    <property type="entry name" value="UTRA"/>
    <property type="match status" value="1"/>
</dbReference>
<dbReference type="InterPro" id="IPR028978">
    <property type="entry name" value="Chorismate_lyase_/UTRA_dom_sf"/>
</dbReference>
<dbReference type="Gene3D" id="3.40.1410.10">
    <property type="entry name" value="Chorismate lyase-like"/>
    <property type="match status" value="1"/>
</dbReference>
<keyword evidence="3" id="KW-1185">Reference proteome</keyword>
<feature type="domain" description="UbiC transcription regulator-associated" evidence="1">
    <location>
        <begin position="19"/>
        <end position="129"/>
    </location>
</feature>
<dbReference type="SUPFAM" id="SSF64288">
    <property type="entry name" value="Chorismate lyase-like"/>
    <property type="match status" value="1"/>
</dbReference>
<dbReference type="RefSeq" id="WP_160554871.1">
    <property type="nucleotide sequence ID" value="NZ_CP047650.1"/>
</dbReference>
<evidence type="ECO:0000259" key="1">
    <source>
        <dbReference type="Pfam" id="PF07702"/>
    </source>
</evidence>
<dbReference type="EMBL" id="CP047650">
    <property type="protein sequence ID" value="QHJ01062.1"/>
    <property type="molecule type" value="Genomic_DNA"/>
</dbReference>
<organism evidence="2 3">
    <name type="scientific">Xylophilus rhododendri</name>
    <dbReference type="NCBI Taxonomy" id="2697032"/>
    <lineage>
        <taxon>Bacteria</taxon>
        <taxon>Pseudomonadati</taxon>
        <taxon>Pseudomonadota</taxon>
        <taxon>Betaproteobacteria</taxon>
        <taxon>Burkholderiales</taxon>
        <taxon>Xylophilus</taxon>
    </lineage>
</organism>
<evidence type="ECO:0000313" key="3">
    <source>
        <dbReference type="Proteomes" id="UP000464787"/>
    </source>
</evidence>
<sequence>MPGAHAGLGHRPWSAHLGEGEQLCIERIFSIGNEFDVYTLAWLPAGAFPRLEAMSLKDLSGVNLKDLLAREYHRPATRFAEKLGIGALPPAACKALKLTAKTGGATLEIAASDRRGEAVYFQALYIPPNQRKLLLGSY</sequence>
<reference evidence="2 3" key="1">
    <citation type="submission" date="2020-01" db="EMBL/GenBank/DDBJ databases">
        <title>Genome sequencing of strain KACC 21265.</title>
        <authorList>
            <person name="Heo J."/>
            <person name="Kim S.-J."/>
            <person name="Kim J.-S."/>
            <person name="Hong S.-B."/>
            <person name="Kwon S.-W."/>
        </authorList>
    </citation>
    <scope>NUCLEOTIDE SEQUENCE [LARGE SCALE GENOMIC DNA]</scope>
    <source>
        <strain evidence="2 3">KACC 21265</strain>
    </source>
</reference>
<gene>
    <name evidence="2" type="ORF">GT347_25605</name>
</gene>
<name>A0A857JCX7_9BURK</name>
<protein>
    <submittedName>
        <fullName evidence="2">UTRA domain-containing protein</fullName>
    </submittedName>
</protein>
<dbReference type="KEGG" id="xyk:GT347_25605"/>
<dbReference type="InterPro" id="IPR011663">
    <property type="entry name" value="UTRA"/>
</dbReference>
<evidence type="ECO:0000313" key="2">
    <source>
        <dbReference type="EMBL" id="QHJ01062.1"/>
    </source>
</evidence>
<dbReference type="Proteomes" id="UP000464787">
    <property type="component" value="Chromosome"/>
</dbReference>
<proteinExistence type="predicted"/>